<accession>A0ACB8T055</accession>
<keyword evidence="2" id="KW-1185">Reference proteome</keyword>
<name>A0ACB8T055_9AGAM</name>
<protein>
    <submittedName>
        <fullName evidence="1">Uncharacterized protein</fullName>
    </submittedName>
</protein>
<evidence type="ECO:0000313" key="2">
    <source>
        <dbReference type="Proteomes" id="UP000814140"/>
    </source>
</evidence>
<organism evidence="1 2">
    <name type="scientific">Artomyces pyxidatus</name>
    <dbReference type="NCBI Taxonomy" id="48021"/>
    <lineage>
        <taxon>Eukaryota</taxon>
        <taxon>Fungi</taxon>
        <taxon>Dikarya</taxon>
        <taxon>Basidiomycota</taxon>
        <taxon>Agaricomycotina</taxon>
        <taxon>Agaricomycetes</taxon>
        <taxon>Russulales</taxon>
        <taxon>Auriscalpiaceae</taxon>
        <taxon>Artomyces</taxon>
    </lineage>
</organism>
<reference evidence="1" key="2">
    <citation type="journal article" date="2022" name="New Phytol.">
        <title>Evolutionary transition to the ectomycorrhizal habit in the genomes of a hyperdiverse lineage of mushroom-forming fungi.</title>
        <authorList>
            <person name="Looney B."/>
            <person name="Miyauchi S."/>
            <person name="Morin E."/>
            <person name="Drula E."/>
            <person name="Courty P.E."/>
            <person name="Kohler A."/>
            <person name="Kuo A."/>
            <person name="LaButti K."/>
            <person name="Pangilinan J."/>
            <person name="Lipzen A."/>
            <person name="Riley R."/>
            <person name="Andreopoulos W."/>
            <person name="He G."/>
            <person name="Johnson J."/>
            <person name="Nolan M."/>
            <person name="Tritt A."/>
            <person name="Barry K.W."/>
            <person name="Grigoriev I.V."/>
            <person name="Nagy L.G."/>
            <person name="Hibbett D."/>
            <person name="Henrissat B."/>
            <person name="Matheny P.B."/>
            <person name="Labbe J."/>
            <person name="Martin F.M."/>
        </authorList>
    </citation>
    <scope>NUCLEOTIDE SEQUENCE</scope>
    <source>
        <strain evidence="1">HHB10654</strain>
    </source>
</reference>
<gene>
    <name evidence="1" type="ORF">BV25DRAFT_1838607</name>
</gene>
<evidence type="ECO:0000313" key="1">
    <source>
        <dbReference type="EMBL" id="KAI0062090.1"/>
    </source>
</evidence>
<dbReference type="Proteomes" id="UP000814140">
    <property type="component" value="Unassembled WGS sequence"/>
</dbReference>
<reference evidence="1" key="1">
    <citation type="submission" date="2021-03" db="EMBL/GenBank/DDBJ databases">
        <authorList>
            <consortium name="DOE Joint Genome Institute"/>
            <person name="Ahrendt S."/>
            <person name="Looney B.P."/>
            <person name="Miyauchi S."/>
            <person name="Morin E."/>
            <person name="Drula E."/>
            <person name="Courty P.E."/>
            <person name="Chicoki N."/>
            <person name="Fauchery L."/>
            <person name="Kohler A."/>
            <person name="Kuo A."/>
            <person name="Labutti K."/>
            <person name="Pangilinan J."/>
            <person name="Lipzen A."/>
            <person name="Riley R."/>
            <person name="Andreopoulos W."/>
            <person name="He G."/>
            <person name="Johnson J."/>
            <person name="Barry K.W."/>
            <person name="Grigoriev I.V."/>
            <person name="Nagy L."/>
            <person name="Hibbett D."/>
            <person name="Henrissat B."/>
            <person name="Matheny P.B."/>
            <person name="Labbe J."/>
            <person name="Martin F."/>
        </authorList>
    </citation>
    <scope>NUCLEOTIDE SEQUENCE</scope>
    <source>
        <strain evidence="1">HHB10654</strain>
    </source>
</reference>
<proteinExistence type="predicted"/>
<comment type="caution">
    <text evidence="1">The sequence shown here is derived from an EMBL/GenBank/DDBJ whole genome shotgun (WGS) entry which is preliminary data.</text>
</comment>
<dbReference type="EMBL" id="MU277209">
    <property type="protein sequence ID" value="KAI0062090.1"/>
    <property type="molecule type" value="Genomic_DNA"/>
</dbReference>
<sequence>MSVRTDAREAVYRNQVPTSYRVVAYEDNGAEPVWILHLSFFDAWVSVHQTDPSIAAIDNIRYPPHYVLHWSGNNSEYPANIESHDHEPDGPTVMQFIRFSFEMAVNLFTGHPPASVIISAELARQLPTVPPFLRSICFPFTWMVESPGMGWFLISTGCKDLVMCLLELATDANRQGNKASDTNDVEGAIISYTEAIRHTGNALRMDVVESQIRVQTALRHYSATVRGATQLRLYGTEERQNIYVPITAKHSYSYDCQWRACNALGLEEEAARVAGRAISTLGASGCWDVHWNIVTLDKVTALTRNIAFHCTLRRSHRDCTYFNQIYITGDICLSILCDFEASINVFWLLWTILTAQVPRHVSLTKQTSIVRFEAEFGGAVMPRHLYTRSSKLPAVYEPIDHPECEFTPPGTTWSADTLMIIDQHRHYGAMTRSEDVDDKMAFITSLDGYRLVRNHWPGIVARRSRMVSANKISDETPLAEWQCCPSLPNISSWCSVDVRKTDTGTRYILAHDSEMFKNHPVGRGTQVVFRIHGFLSGERDQESMNIIRFGLDDERVIIDGGPFSYIFEDQTAVLLVVAKFIEMSIEHMERADKSEAKDGSSIIDNSCGEILGVSEPTQSTHIWLTIKQIDDQSGRITPILRSYVVRREDEYGRRYPMSADDLEYGDFVEIAASVCIQVEKSAANILQVRSYLQIISITRLCRRELVSIVMREGDCGTIA</sequence>